<evidence type="ECO:0000256" key="3">
    <source>
        <dbReference type="ARBA" id="ARBA00022483"/>
    </source>
</evidence>
<keyword evidence="3" id="KW-0268">Exocytosis</keyword>
<dbReference type="PANTHER" id="PTHR21292:SF1">
    <property type="entry name" value="EXOCYST COMPLEX COMPONENT 3"/>
    <property type="match status" value="1"/>
</dbReference>
<name>A0A9P8C3J2_9HELO</name>
<keyword evidence="7" id="KW-1185">Reference proteome</keyword>
<feature type="compositionally biased region" description="Polar residues" evidence="5">
    <location>
        <begin position="963"/>
        <end position="975"/>
    </location>
</feature>
<dbReference type="InterPro" id="IPR010326">
    <property type="entry name" value="EXOC3/Sec6"/>
</dbReference>
<comment type="caution">
    <text evidence="6">The sequence shown here is derived from an EMBL/GenBank/DDBJ whole genome shotgun (WGS) entry which is preliminary data.</text>
</comment>
<feature type="compositionally biased region" description="Basic residues" evidence="5">
    <location>
        <begin position="1056"/>
        <end position="1065"/>
    </location>
</feature>
<evidence type="ECO:0000256" key="2">
    <source>
        <dbReference type="ARBA" id="ARBA00022448"/>
    </source>
</evidence>
<reference evidence="6" key="1">
    <citation type="journal article" date="2021" name="IMA Fungus">
        <title>Genomic characterization of three marine fungi, including Emericellopsis atlantica sp. nov. with signatures of a generalist lifestyle and marine biomass degradation.</title>
        <authorList>
            <person name="Hagestad O.C."/>
            <person name="Hou L."/>
            <person name="Andersen J.H."/>
            <person name="Hansen E.H."/>
            <person name="Altermark B."/>
            <person name="Li C."/>
            <person name="Kuhnert E."/>
            <person name="Cox R.J."/>
            <person name="Crous P.W."/>
            <person name="Spatafora J.W."/>
            <person name="Lail K."/>
            <person name="Amirebrahimi M."/>
            <person name="Lipzen A."/>
            <person name="Pangilinan J."/>
            <person name="Andreopoulos W."/>
            <person name="Hayes R.D."/>
            <person name="Ng V."/>
            <person name="Grigoriev I.V."/>
            <person name="Jackson S.A."/>
            <person name="Sutton T.D.S."/>
            <person name="Dobson A.D.W."/>
            <person name="Rama T."/>
        </authorList>
    </citation>
    <scope>NUCLEOTIDE SEQUENCE</scope>
    <source>
        <strain evidence="6">TRa018bII</strain>
    </source>
</reference>
<dbReference type="Gene3D" id="1.10.357.50">
    <property type="match status" value="1"/>
</dbReference>
<evidence type="ECO:0000256" key="5">
    <source>
        <dbReference type="SAM" id="MobiDB-lite"/>
    </source>
</evidence>
<dbReference type="Pfam" id="PF13094">
    <property type="entry name" value="CENP-Q"/>
    <property type="match status" value="1"/>
</dbReference>
<feature type="compositionally biased region" description="Low complexity" evidence="5">
    <location>
        <begin position="1115"/>
        <end position="1124"/>
    </location>
</feature>
<dbReference type="Pfam" id="PF06046">
    <property type="entry name" value="Sec6"/>
    <property type="match status" value="1"/>
</dbReference>
<evidence type="ECO:0000313" key="7">
    <source>
        <dbReference type="Proteomes" id="UP000824998"/>
    </source>
</evidence>
<dbReference type="GO" id="GO:0000145">
    <property type="term" value="C:exocyst"/>
    <property type="evidence" value="ECO:0007669"/>
    <property type="project" value="InterPro"/>
</dbReference>
<dbReference type="GO" id="GO:0000149">
    <property type="term" value="F:SNARE binding"/>
    <property type="evidence" value="ECO:0007669"/>
    <property type="project" value="TreeGrafter"/>
</dbReference>
<accession>A0A9P8C3J2</accession>
<keyword evidence="4" id="KW-0175">Coiled coil</keyword>
<keyword evidence="2" id="KW-0813">Transport</keyword>
<dbReference type="Proteomes" id="UP000824998">
    <property type="component" value="Unassembled WGS sequence"/>
</dbReference>
<dbReference type="PANTHER" id="PTHR21292">
    <property type="entry name" value="EXOCYST COMPLEX COMPONENT SEC6-RELATED"/>
    <property type="match status" value="1"/>
</dbReference>
<dbReference type="InterPro" id="IPR025212">
    <property type="entry name" value="CAD_CENP-Q"/>
</dbReference>
<sequence length="1434" mass="161342">MESSAIKLAELLRHPDDLDKIPAMNLEYTRKKDAVDSQLRSGLKEQLEITQSGMNGITEGQRTVQQIKEEMMKIDKLCAEAQNMIRDFPNINLVSQTHRNFNAVEAMRANLESFNERVNRIERMLRDDDVDEENMPNLLVIHYELTQLRNIRDDAMEQIQRADDTSLQATLEDYFSRLDSTVAWFDENIGKIALNLINVLISGNNGLVVRFAVIMEAEEMSDRIVAALQEALKDHKEMAARFQGITDGAKQTRGYKGKFLQSIELNATEQIAGSKQAFLEDPTKLGKNLKWFFNDLNAVKQGMVPLMPKKWKIFQTYGKIYHKIMHDFLVDMIEDPDTSSANMLSILNWPELYYTKMAKLGFKQDELEPHVIDGREAELVREFRQLIIRYLDQWLDRIFKTEKKDFSERNVDGSNLDVDEYGYFRTKNLVDMWRMLQEQIDAAGTSQRQDVAEGAIDAMILRLKSRQQDWQKMLDDEAARYVGSTPDLEGFQALQDWLVATANDQIACIDDNEEEERDSYLTSFRQKFEPIVSPQYLERADEDVSALRDGYVDLSTHCIAKFAQLIFAVDFRTVMPDFFTPKWYSATAMKQMVVTFEEYVGDYKSVVHHSLLDIFIEELADELLIRYLSSVKNKGAKFRRQDPYKDKLFNDVSTAFEFFTNSSHLSEDVAETIKQKWRVTEPFLQLIESDKSAVPEVFAEFKMDYWDLQLSWVEAALRARDDFDRSMLNAVKARAAQIDVAPDAKILKRNRLPPSNWWAASPAVATTNGDPKDARLTGSKSLKRTATAIGEIVEVAEESVSSSSVKKTSRPPNDARPATSKSQKAMSVATLGPVEVREAREKVGNEREGKVGESSSGGENRKRNRAPPSNWWAASPSVAGNVAEARKDSQGSKGKKGIETDNAEIATSGPMESHSRSEGLKKSKAAKPRMDRNVETATTNITNSVPTASSSGSGGSKRKRSRPSNWWEANTSSLLESDENPGQDVASQPRNQLNDVPETANWGDAGKTGDSRSKQRSSNPREQDRRENDEGKKGGRPPSSDSMQYDEGGKENRLNKGSRKERRHQSSGEEIIDVLTASSTFGKGRTKRGDHAVPIEGRSLPELSEQRSPKKGSKSSKTLKSASSQAPAINSQPRQKKPARPSGEQSSRSKRRAKDDPELHGNKRRRSNQVYNENESEEEEEPDYQRLIPVIRKVNHGVIEAKWDALPSGCIDLISDLLEATQRPVIARLKDENQRRQAKSALQLIARKLISKMKKGVPFPGAGSRSREEEFNFEKVIDRNRILEGQLTADIDANKLLDETLKKEIALLESEQETLAILEANAKTESAIRKEAGRKTHPLLQSAATASTGDPADSTLGDMQSRLMPSLGNYKDDALIKVVQDIESHVDSLNGNVMQLAGIPEAMSKAKAAVQATLFDHLESTRYEDVVLGGEWVS</sequence>
<feature type="compositionally biased region" description="Basic and acidic residues" evidence="5">
    <location>
        <begin position="1007"/>
        <end position="1033"/>
    </location>
</feature>
<feature type="compositionally biased region" description="Polar residues" evidence="5">
    <location>
        <begin position="985"/>
        <end position="994"/>
    </location>
</feature>
<dbReference type="GO" id="GO:0006887">
    <property type="term" value="P:exocytosis"/>
    <property type="evidence" value="ECO:0007669"/>
    <property type="project" value="UniProtKB-KW"/>
</dbReference>
<dbReference type="OrthoDB" id="190098at2759"/>
<dbReference type="FunFam" id="1.10.357.70:FF:000005">
    <property type="entry name" value="Exocyst complex component Sec6"/>
    <property type="match status" value="1"/>
</dbReference>
<dbReference type="Gene3D" id="1.10.357.70">
    <property type="entry name" value="Exocyst complex component Sec6, C-terminal domain"/>
    <property type="match status" value="1"/>
</dbReference>
<evidence type="ECO:0000313" key="6">
    <source>
        <dbReference type="EMBL" id="KAG9232182.1"/>
    </source>
</evidence>
<feature type="compositionally biased region" description="Polar residues" evidence="5">
    <location>
        <begin position="935"/>
        <end position="948"/>
    </location>
</feature>
<dbReference type="InterPro" id="IPR042532">
    <property type="entry name" value="EXOC3/Sec6_C"/>
</dbReference>
<feature type="region of interest" description="Disordered" evidence="5">
    <location>
        <begin position="797"/>
        <end position="1183"/>
    </location>
</feature>
<gene>
    <name evidence="6" type="ORF">BJ875DRAFT_544757</name>
</gene>
<proteinExistence type="inferred from homology"/>
<dbReference type="FunFam" id="1.10.357.50:FF:000006">
    <property type="entry name" value="Exocyst complex component sec6"/>
    <property type="match status" value="1"/>
</dbReference>
<comment type="similarity">
    <text evidence="1">Belongs to the SEC6 family.</text>
</comment>
<evidence type="ECO:0000256" key="1">
    <source>
        <dbReference type="ARBA" id="ARBA00009447"/>
    </source>
</evidence>
<dbReference type="EMBL" id="MU251561">
    <property type="protein sequence ID" value="KAG9232182.1"/>
    <property type="molecule type" value="Genomic_DNA"/>
</dbReference>
<organism evidence="6 7">
    <name type="scientific">Amylocarpus encephaloides</name>
    <dbReference type="NCBI Taxonomy" id="45428"/>
    <lineage>
        <taxon>Eukaryota</taxon>
        <taxon>Fungi</taxon>
        <taxon>Dikarya</taxon>
        <taxon>Ascomycota</taxon>
        <taxon>Pezizomycotina</taxon>
        <taxon>Leotiomycetes</taxon>
        <taxon>Helotiales</taxon>
        <taxon>Helotiales incertae sedis</taxon>
        <taxon>Amylocarpus</taxon>
    </lineage>
</organism>
<dbReference type="GO" id="GO:0051601">
    <property type="term" value="P:exocyst localization"/>
    <property type="evidence" value="ECO:0007669"/>
    <property type="project" value="TreeGrafter"/>
</dbReference>
<feature type="region of interest" description="Disordered" evidence="5">
    <location>
        <begin position="1332"/>
        <end position="1355"/>
    </location>
</feature>
<protein>
    <submittedName>
        <fullName evidence="6">Exocyst complex component Sec6-domain-containing protein</fullName>
    </submittedName>
</protein>
<evidence type="ECO:0000256" key="4">
    <source>
        <dbReference type="SAM" id="Coils"/>
    </source>
</evidence>
<feature type="compositionally biased region" description="Basic and acidic residues" evidence="5">
    <location>
        <begin position="835"/>
        <end position="851"/>
    </location>
</feature>
<feature type="coiled-coil region" evidence="4">
    <location>
        <begin position="64"/>
        <end position="165"/>
    </location>
</feature>